<gene>
    <name evidence="2" type="ORF">RHGRI_021388</name>
</gene>
<sequence>MAIISQPNPTLKISLSSPYQVSVTTGIQICRSPFSLGRRRRRRGVSSQLSMASDLPPLRLNPRSPQSN</sequence>
<dbReference type="AlphaFoldDB" id="A0AAV6JRX7"/>
<proteinExistence type="predicted"/>
<comment type="caution">
    <text evidence="2">The sequence shown here is derived from an EMBL/GenBank/DDBJ whole genome shotgun (WGS) entry which is preliminary data.</text>
</comment>
<evidence type="ECO:0000256" key="1">
    <source>
        <dbReference type="SAM" id="MobiDB-lite"/>
    </source>
</evidence>
<organism evidence="2 3">
    <name type="scientific">Rhododendron griersonianum</name>
    <dbReference type="NCBI Taxonomy" id="479676"/>
    <lineage>
        <taxon>Eukaryota</taxon>
        <taxon>Viridiplantae</taxon>
        <taxon>Streptophyta</taxon>
        <taxon>Embryophyta</taxon>
        <taxon>Tracheophyta</taxon>
        <taxon>Spermatophyta</taxon>
        <taxon>Magnoliopsida</taxon>
        <taxon>eudicotyledons</taxon>
        <taxon>Gunneridae</taxon>
        <taxon>Pentapetalae</taxon>
        <taxon>asterids</taxon>
        <taxon>Ericales</taxon>
        <taxon>Ericaceae</taxon>
        <taxon>Ericoideae</taxon>
        <taxon>Rhodoreae</taxon>
        <taxon>Rhododendron</taxon>
    </lineage>
</organism>
<dbReference type="Proteomes" id="UP000823749">
    <property type="component" value="Chromosome 7"/>
</dbReference>
<protein>
    <submittedName>
        <fullName evidence="2">Uncharacterized protein</fullName>
    </submittedName>
</protein>
<reference evidence="2" key="1">
    <citation type="submission" date="2020-08" db="EMBL/GenBank/DDBJ databases">
        <title>Plant Genome Project.</title>
        <authorList>
            <person name="Zhang R.-G."/>
        </authorList>
    </citation>
    <scope>NUCLEOTIDE SEQUENCE</scope>
    <source>
        <strain evidence="2">WSP0</strain>
        <tissue evidence="2">Leaf</tissue>
    </source>
</reference>
<accession>A0AAV6JRX7</accession>
<dbReference type="EMBL" id="JACTNZ010000007">
    <property type="protein sequence ID" value="KAG5541534.1"/>
    <property type="molecule type" value="Genomic_DNA"/>
</dbReference>
<evidence type="ECO:0000313" key="2">
    <source>
        <dbReference type="EMBL" id="KAG5541534.1"/>
    </source>
</evidence>
<evidence type="ECO:0000313" key="3">
    <source>
        <dbReference type="Proteomes" id="UP000823749"/>
    </source>
</evidence>
<feature type="region of interest" description="Disordered" evidence="1">
    <location>
        <begin position="36"/>
        <end position="68"/>
    </location>
</feature>
<name>A0AAV6JRX7_9ERIC</name>
<keyword evidence="3" id="KW-1185">Reference proteome</keyword>